<dbReference type="InterPro" id="IPR042175">
    <property type="entry name" value="Cell/Rod_MreC_2"/>
</dbReference>
<evidence type="ECO:0000256" key="4">
    <source>
        <dbReference type="ARBA" id="ARBA00032089"/>
    </source>
</evidence>
<dbReference type="PANTHER" id="PTHR34138:SF1">
    <property type="entry name" value="CELL SHAPE-DETERMINING PROTEIN MREC"/>
    <property type="match status" value="1"/>
</dbReference>
<evidence type="ECO:0000256" key="5">
    <source>
        <dbReference type="PIRNR" id="PIRNR038471"/>
    </source>
</evidence>
<keyword evidence="6" id="KW-0175">Coiled coil</keyword>
<accession>A0A5K1IU20</accession>
<keyword evidence="3 5" id="KW-0133">Cell shape</keyword>
<comment type="similarity">
    <text evidence="1 5">Belongs to the MreC family.</text>
</comment>
<dbReference type="Gene3D" id="2.40.10.350">
    <property type="entry name" value="Rod shape-determining protein MreC, domain 2"/>
    <property type="match status" value="1"/>
</dbReference>
<organism evidence="10 11">
    <name type="scientific">Collinsella intestinalis</name>
    <dbReference type="NCBI Taxonomy" id="147207"/>
    <lineage>
        <taxon>Bacteria</taxon>
        <taxon>Bacillati</taxon>
        <taxon>Actinomycetota</taxon>
        <taxon>Coriobacteriia</taxon>
        <taxon>Coriobacteriales</taxon>
        <taxon>Coriobacteriaceae</taxon>
        <taxon>Collinsella</taxon>
    </lineage>
</organism>
<dbReference type="EMBL" id="CABWIC010000007">
    <property type="protein sequence ID" value="VWL92158.1"/>
    <property type="molecule type" value="Genomic_DNA"/>
</dbReference>
<keyword evidence="8" id="KW-0812">Transmembrane</keyword>
<evidence type="ECO:0000256" key="8">
    <source>
        <dbReference type="SAM" id="Phobius"/>
    </source>
</evidence>
<proteinExistence type="inferred from homology"/>
<dbReference type="InterPro" id="IPR042177">
    <property type="entry name" value="Cell/Rod_1"/>
</dbReference>
<dbReference type="GO" id="GO:0008360">
    <property type="term" value="P:regulation of cell shape"/>
    <property type="evidence" value="ECO:0007669"/>
    <property type="project" value="UniProtKB-KW"/>
</dbReference>
<dbReference type="Pfam" id="PF04085">
    <property type="entry name" value="MreC"/>
    <property type="match status" value="1"/>
</dbReference>
<dbReference type="PANTHER" id="PTHR34138">
    <property type="entry name" value="CELL SHAPE-DETERMINING PROTEIN MREC"/>
    <property type="match status" value="1"/>
</dbReference>
<evidence type="ECO:0000313" key="10">
    <source>
        <dbReference type="EMBL" id="VWL92158.1"/>
    </source>
</evidence>
<protein>
    <recommendedName>
        <fullName evidence="2 5">Cell shape-determining protein MreC</fullName>
    </recommendedName>
    <alternativeName>
        <fullName evidence="4 5">Cell shape protein MreC</fullName>
    </alternativeName>
</protein>
<feature type="region of interest" description="Disordered" evidence="7">
    <location>
        <begin position="288"/>
        <end position="326"/>
    </location>
</feature>
<feature type="domain" description="Rod shape-determining protein MreC beta-barrel core" evidence="9">
    <location>
        <begin position="134"/>
        <end position="279"/>
    </location>
</feature>
<dbReference type="InterPro" id="IPR007221">
    <property type="entry name" value="MreC"/>
</dbReference>
<evidence type="ECO:0000256" key="7">
    <source>
        <dbReference type="SAM" id="MobiDB-lite"/>
    </source>
</evidence>
<evidence type="ECO:0000259" key="9">
    <source>
        <dbReference type="Pfam" id="PF04085"/>
    </source>
</evidence>
<keyword evidence="8" id="KW-0472">Membrane</keyword>
<dbReference type="PIRSF" id="PIRSF038471">
    <property type="entry name" value="MreC"/>
    <property type="match status" value="1"/>
</dbReference>
<comment type="function">
    <text evidence="5">Involved in formation and maintenance of cell shape.</text>
</comment>
<dbReference type="Gene3D" id="2.40.10.340">
    <property type="entry name" value="Rod shape-determining protein MreC, domain 1"/>
    <property type="match status" value="1"/>
</dbReference>
<name>A0A5K1IU20_9ACTN</name>
<dbReference type="Proteomes" id="UP000405524">
    <property type="component" value="Unassembled WGS sequence"/>
</dbReference>
<feature type="transmembrane region" description="Helical" evidence="8">
    <location>
        <begin position="20"/>
        <end position="38"/>
    </location>
</feature>
<keyword evidence="8" id="KW-1133">Transmembrane helix</keyword>
<evidence type="ECO:0000256" key="6">
    <source>
        <dbReference type="SAM" id="Coils"/>
    </source>
</evidence>
<feature type="coiled-coil region" evidence="6">
    <location>
        <begin position="81"/>
        <end position="118"/>
    </location>
</feature>
<gene>
    <name evidence="10" type="primary">mreC</name>
    <name evidence="10" type="ORF">JKKLCJKK_00490</name>
</gene>
<reference evidence="10 11" key="1">
    <citation type="submission" date="2019-10" db="EMBL/GenBank/DDBJ databases">
        <authorList>
            <person name="Wolf R A."/>
        </authorList>
    </citation>
    <scope>NUCLEOTIDE SEQUENCE [LARGE SCALE GENOMIC DNA]</scope>
    <source>
        <strain evidence="10">Collinsella_intestinalis_DSM_13632</strain>
    </source>
</reference>
<dbReference type="InterPro" id="IPR055342">
    <property type="entry name" value="MreC_beta-barrel_core"/>
</dbReference>
<evidence type="ECO:0000313" key="11">
    <source>
        <dbReference type="Proteomes" id="UP000405524"/>
    </source>
</evidence>
<evidence type="ECO:0000256" key="1">
    <source>
        <dbReference type="ARBA" id="ARBA00009369"/>
    </source>
</evidence>
<dbReference type="AlphaFoldDB" id="A0A5K1IU20"/>
<sequence>MPGKPKYSSNLHSSRQSTGGRPLIVLCLVSLLLLTFYLREGDTGMIHSLRGAAMTITSPVRMLGGAVAAPFNAIGNAIGNAGASSETLSELKKENERLTAKVAELSEAQETAARLEKLVGLQSTYSLKSTAARIIGSTGDAWSNAVIIDKGVNAGFEVGMPVCSSGGVIGQIIEVSATTSTVRLVSDEQSGISAMVQGSRAQGMLRGQADGTLRLEYVVSDAEVSAGDIIITSGIGGSFPKGLPLGTVASINRAANAVYCTIVVRPASTAENNEEVLVITSLEDDQVASDEEVAAANNSPQGGPAKQQDDATDSDGAADADAPAGE</sequence>
<dbReference type="NCBIfam" id="TIGR00219">
    <property type="entry name" value="mreC"/>
    <property type="match status" value="1"/>
</dbReference>
<evidence type="ECO:0000256" key="2">
    <source>
        <dbReference type="ARBA" id="ARBA00013855"/>
    </source>
</evidence>
<dbReference type="GO" id="GO:0005886">
    <property type="term" value="C:plasma membrane"/>
    <property type="evidence" value="ECO:0007669"/>
    <property type="project" value="TreeGrafter"/>
</dbReference>
<evidence type="ECO:0000256" key="3">
    <source>
        <dbReference type="ARBA" id="ARBA00022960"/>
    </source>
</evidence>